<gene>
    <name evidence="2" type="ORF">NLF92_13565</name>
</gene>
<dbReference type="PANTHER" id="PTHR24422:SF27">
    <property type="entry name" value="PROTEIN-GLUTAMATE O-METHYLTRANSFERASE"/>
    <property type="match status" value="1"/>
</dbReference>
<dbReference type="InterPro" id="IPR029063">
    <property type="entry name" value="SAM-dependent_MTases_sf"/>
</dbReference>
<dbReference type="PANTHER" id="PTHR24422">
    <property type="entry name" value="CHEMOTAXIS PROTEIN METHYLTRANSFERASE"/>
    <property type="match status" value="1"/>
</dbReference>
<dbReference type="Gene3D" id="3.40.50.150">
    <property type="entry name" value="Vaccinia Virus protein VP39"/>
    <property type="match status" value="1"/>
</dbReference>
<dbReference type="InterPro" id="IPR022642">
    <property type="entry name" value="CheR_C"/>
</dbReference>
<accession>A0AA41X0M7</accession>
<proteinExistence type="predicted"/>
<dbReference type="AlphaFoldDB" id="A0AA41X0M7"/>
<dbReference type="SUPFAM" id="SSF53335">
    <property type="entry name" value="S-adenosyl-L-methionine-dependent methyltransferases"/>
    <property type="match status" value="1"/>
</dbReference>
<reference evidence="2" key="1">
    <citation type="submission" date="2022-07" db="EMBL/GenBank/DDBJ databases">
        <title>Characterization of the Novel Bacterium Alteromonas immobilis LMIT006 and Alteromonas gregis LMIT007.</title>
        <authorList>
            <person name="Lin X."/>
        </authorList>
    </citation>
    <scope>NUCLEOTIDE SEQUENCE</scope>
    <source>
        <strain evidence="2">LMIT007</strain>
    </source>
</reference>
<evidence type="ECO:0000313" key="3">
    <source>
        <dbReference type="Proteomes" id="UP001165413"/>
    </source>
</evidence>
<protein>
    <recommendedName>
        <fullName evidence="1">CheR-type methyltransferase domain-containing protein</fullName>
    </recommendedName>
</protein>
<dbReference type="InterPro" id="IPR050903">
    <property type="entry name" value="Bact_Chemotaxis_MeTrfase"/>
</dbReference>
<dbReference type="Proteomes" id="UP001165413">
    <property type="component" value="Unassembled WGS sequence"/>
</dbReference>
<keyword evidence="3" id="KW-1185">Reference proteome</keyword>
<organism evidence="2 3">
    <name type="scientific">Opacimonas viscosa</name>
    <dbReference type="NCBI Taxonomy" id="2961944"/>
    <lineage>
        <taxon>Bacteria</taxon>
        <taxon>Pseudomonadati</taxon>
        <taxon>Pseudomonadota</taxon>
        <taxon>Gammaproteobacteria</taxon>
        <taxon>Alteromonadales</taxon>
        <taxon>Alteromonadaceae</taxon>
        <taxon>Opacimonas</taxon>
    </lineage>
</organism>
<evidence type="ECO:0000313" key="2">
    <source>
        <dbReference type="EMBL" id="MCP3429964.1"/>
    </source>
</evidence>
<name>A0AA41X0M7_9ALTE</name>
<feature type="non-terminal residue" evidence="2">
    <location>
        <position position="1"/>
    </location>
</feature>
<dbReference type="Pfam" id="PF01739">
    <property type="entry name" value="CheR"/>
    <property type="match status" value="1"/>
</dbReference>
<sequence length="82" mass="9537">SGLYPPSIKSEVPQDYLSRYFNQLFDNSYQVTKQLRSMVVFATHNLIQDPPFSNMDVVSCRNTLIYLQNPAQQKVMAFFHFA</sequence>
<dbReference type="EMBL" id="JANATA010000275">
    <property type="protein sequence ID" value="MCP3429964.1"/>
    <property type="molecule type" value="Genomic_DNA"/>
</dbReference>
<comment type="caution">
    <text evidence="2">The sequence shown here is derived from an EMBL/GenBank/DDBJ whole genome shotgun (WGS) entry which is preliminary data.</text>
</comment>
<dbReference type="RefSeq" id="WP_254102789.1">
    <property type="nucleotide sequence ID" value="NZ_JANATA010000275.1"/>
</dbReference>
<dbReference type="InterPro" id="IPR000780">
    <property type="entry name" value="CheR_MeTrfase"/>
</dbReference>
<feature type="domain" description="CheR-type methyltransferase" evidence="1">
    <location>
        <begin position="1"/>
        <end position="82"/>
    </location>
</feature>
<evidence type="ECO:0000259" key="1">
    <source>
        <dbReference type="PROSITE" id="PS50123"/>
    </source>
</evidence>
<dbReference type="GO" id="GO:0008757">
    <property type="term" value="F:S-adenosylmethionine-dependent methyltransferase activity"/>
    <property type="evidence" value="ECO:0007669"/>
    <property type="project" value="InterPro"/>
</dbReference>
<feature type="non-terminal residue" evidence="2">
    <location>
        <position position="82"/>
    </location>
</feature>
<dbReference type="PROSITE" id="PS50123">
    <property type="entry name" value="CHER"/>
    <property type="match status" value="1"/>
</dbReference>